<sequence length="168" mass="18788">MFSPSVELVLSAFCDSDWASCPMTQRSLTGYFITLGGSPISWKTKKQTTISRSSAEAEYRAMAATVSEVIWLRGLLSSLGVLSSRPTKLFCDNKAALHIVANPVFHERAKHIEIDCHFIRDHIRFNIITTAHVSTKYQLADIFTKALGRDRFHLLLSKLGVRNPHAPT</sequence>
<comment type="caution">
    <text evidence="1">The sequence shown here is derived from an EMBL/GenBank/DDBJ whole genome shotgun (WGS) entry which is preliminary data.</text>
</comment>
<evidence type="ECO:0000313" key="1">
    <source>
        <dbReference type="EMBL" id="PKI34258.1"/>
    </source>
</evidence>
<dbReference type="EMBL" id="PGOL01006026">
    <property type="protein sequence ID" value="PKI34258.1"/>
    <property type="molecule type" value="Genomic_DNA"/>
</dbReference>
<dbReference type="CDD" id="cd09272">
    <property type="entry name" value="RNase_HI_RT_Ty1"/>
    <property type="match status" value="1"/>
</dbReference>
<protein>
    <recommendedName>
        <fullName evidence="3">Reverse transcriptase Ty1/copia-type domain-containing protein</fullName>
    </recommendedName>
</protein>
<dbReference type="InterPro" id="IPR043502">
    <property type="entry name" value="DNA/RNA_pol_sf"/>
</dbReference>
<name>A0A2I0HRB2_PUNGR</name>
<gene>
    <name evidence="1" type="ORF">CRG98_045357</name>
</gene>
<keyword evidence="2" id="KW-1185">Reference proteome</keyword>
<dbReference type="Proteomes" id="UP000233551">
    <property type="component" value="Unassembled WGS sequence"/>
</dbReference>
<dbReference type="SUPFAM" id="SSF56672">
    <property type="entry name" value="DNA/RNA polymerases"/>
    <property type="match status" value="1"/>
</dbReference>
<proteinExistence type="predicted"/>
<dbReference type="PANTHER" id="PTHR11439:SF470">
    <property type="entry name" value="CYSTEINE-RICH RLK (RECEPTOR-LIKE PROTEIN KINASE) 8"/>
    <property type="match status" value="1"/>
</dbReference>
<dbReference type="PANTHER" id="PTHR11439">
    <property type="entry name" value="GAG-POL-RELATED RETROTRANSPOSON"/>
    <property type="match status" value="1"/>
</dbReference>
<accession>A0A2I0HRB2</accession>
<dbReference type="AlphaFoldDB" id="A0A2I0HRB2"/>
<dbReference type="STRING" id="22663.A0A2I0HRB2"/>
<evidence type="ECO:0008006" key="3">
    <source>
        <dbReference type="Google" id="ProtNLM"/>
    </source>
</evidence>
<organism evidence="1 2">
    <name type="scientific">Punica granatum</name>
    <name type="common">Pomegranate</name>
    <dbReference type="NCBI Taxonomy" id="22663"/>
    <lineage>
        <taxon>Eukaryota</taxon>
        <taxon>Viridiplantae</taxon>
        <taxon>Streptophyta</taxon>
        <taxon>Embryophyta</taxon>
        <taxon>Tracheophyta</taxon>
        <taxon>Spermatophyta</taxon>
        <taxon>Magnoliopsida</taxon>
        <taxon>eudicotyledons</taxon>
        <taxon>Gunneridae</taxon>
        <taxon>Pentapetalae</taxon>
        <taxon>rosids</taxon>
        <taxon>malvids</taxon>
        <taxon>Myrtales</taxon>
        <taxon>Lythraceae</taxon>
        <taxon>Punica</taxon>
    </lineage>
</organism>
<evidence type="ECO:0000313" key="2">
    <source>
        <dbReference type="Proteomes" id="UP000233551"/>
    </source>
</evidence>
<reference evidence="1 2" key="1">
    <citation type="submission" date="2017-11" db="EMBL/GenBank/DDBJ databases">
        <title>De-novo sequencing of pomegranate (Punica granatum L.) genome.</title>
        <authorList>
            <person name="Akparov Z."/>
            <person name="Amiraslanov A."/>
            <person name="Hajiyeva S."/>
            <person name="Abbasov M."/>
            <person name="Kaur K."/>
            <person name="Hamwieh A."/>
            <person name="Solovyev V."/>
            <person name="Salamov A."/>
            <person name="Braich B."/>
            <person name="Kosarev P."/>
            <person name="Mahmoud A."/>
            <person name="Hajiyev E."/>
            <person name="Babayeva S."/>
            <person name="Izzatullayeva V."/>
            <person name="Mammadov A."/>
            <person name="Mammadov A."/>
            <person name="Sharifova S."/>
            <person name="Ojaghi J."/>
            <person name="Eynullazada K."/>
            <person name="Bayramov B."/>
            <person name="Abdulazimova A."/>
            <person name="Shahmuradov I."/>
        </authorList>
    </citation>
    <scope>NUCLEOTIDE SEQUENCE [LARGE SCALE GENOMIC DNA]</scope>
    <source>
        <strain evidence="2">cv. AG2017</strain>
        <tissue evidence="1">Leaf</tissue>
    </source>
</reference>